<dbReference type="PANTHER" id="PTHR10457">
    <property type="entry name" value="MEVALONATE KINASE/GALACTOKINASE"/>
    <property type="match status" value="1"/>
</dbReference>
<dbReference type="EMBL" id="HBUF01030357">
    <property type="protein sequence ID" value="CAG6614451.1"/>
    <property type="molecule type" value="Transcribed_RNA"/>
</dbReference>
<keyword evidence="3" id="KW-0547">Nucleotide-binding</keyword>
<dbReference type="InterPro" id="IPR006204">
    <property type="entry name" value="GHMP_kinase_N_dom"/>
</dbReference>
<dbReference type="GO" id="GO:0005829">
    <property type="term" value="C:cytosol"/>
    <property type="evidence" value="ECO:0007669"/>
    <property type="project" value="TreeGrafter"/>
</dbReference>
<dbReference type="PANTHER" id="PTHR10457:SF7">
    <property type="entry name" value="GALACTOKINASE-RELATED"/>
    <property type="match status" value="1"/>
</dbReference>
<comment type="similarity">
    <text evidence="1">Belongs to the GHMP kinase family. GalK subfamily.</text>
</comment>
<name>A0A8D8PUA3_9HEMI</name>
<keyword evidence="4 8" id="KW-0418">Kinase</keyword>
<protein>
    <submittedName>
        <fullName evidence="8">Galactokinase</fullName>
    </submittedName>
</protein>
<evidence type="ECO:0000313" key="8">
    <source>
        <dbReference type="EMBL" id="CAG6614451.1"/>
    </source>
</evidence>
<dbReference type="PROSITE" id="PS00627">
    <property type="entry name" value="GHMP_KINASES_ATP"/>
    <property type="match status" value="1"/>
</dbReference>
<dbReference type="InterPro" id="IPR036554">
    <property type="entry name" value="GHMP_kinase_C_sf"/>
</dbReference>
<dbReference type="Gene3D" id="3.30.230.10">
    <property type="match status" value="1"/>
</dbReference>
<evidence type="ECO:0000259" key="6">
    <source>
        <dbReference type="Pfam" id="PF00288"/>
    </source>
</evidence>
<dbReference type="InterPro" id="IPR020568">
    <property type="entry name" value="Ribosomal_Su5_D2-typ_SF"/>
</dbReference>
<feature type="domain" description="GHMP kinase N-terminal" evidence="6">
    <location>
        <begin position="107"/>
        <end position="195"/>
    </location>
</feature>
<feature type="domain" description="Galactokinase N-terminal" evidence="7">
    <location>
        <begin position="19"/>
        <end position="67"/>
    </location>
</feature>
<dbReference type="InterPro" id="IPR019539">
    <property type="entry name" value="GalKase_N"/>
</dbReference>
<dbReference type="GO" id="GO:0005524">
    <property type="term" value="F:ATP binding"/>
    <property type="evidence" value="ECO:0007669"/>
    <property type="project" value="UniProtKB-KW"/>
</dbReference>
<dbReference type="SUPFAM" id="SSF54211">
    <property type="entry name" value="Ribosomal protein S5 domain 2-like"/>
    <property type="match status" value="1"/>
</dbReference>
<dbReference type="PRINTS" id="PR00959">
    <property type="entry name" value="MEVGALKINASE"/>
</dbReference>
<dbReference type="PIRSF" id="PIRSF000530">
    <property type="entry name" value="Galactokinase"/>
    <property type="match status" value="1"/>
</dbReference>
<evidence type="ECO:0000259" key="7">
    <source>
        <dbReference type="Pfam" id="PF10509"/>
    </source>
</evidence>
<dbReference type="PRINTS" id="PR00473">
    <property type="entry name" value="GALCTOKINASE"/>
</dbReference>
<dbReference type="GO" id="GO:0006012">
    <property type="term" value="P:galactose metabolic process"/>
    <property type="evidence" value="ECO:0007669"/>
    <property type="project" value="InterPro"/>
</dbReference>
<dbReference type="AlphaFoldDB" id="A0A8D8PUA3"/>
<reference evidence="8" key="1">
    <citation type="submission" date="2021-05" db="EMBL/GenBank/DDBJ databases">
        <authorList>
            <person name="Alioto T."/>
            <person name="Alioto T."/>
            <person name="Gomez Garrido J."/>
        </authorList>
    </citation>
    <scope>NUCLEOTIDE SEQUENCE</scope>
</reference>
<dbReference type="FunFam" id="3.30.230.10:FF:000040">
    <property type="entry name" value="Galactokinase 1"/>
    <property type="match status" value="1"/>
</dbReference>
<dbReference type="PROSITE" id="PS00106">
    <property type="entry name" value="GALACTOKINASE"/>
    <property type="match status" value="1"/>
</dbReference>
<dbReference type="GO" id="GO:0004335">
    <property type="term" value="F:galactokinase activity"/>
    <property type="evidence" value="ECO:0007669"/>
    <property type="project" value="InterPro"/>
</dbReference>
<dbReference type="NCBIfam" id="TIGR00131">
    <property type="entry name" value="gal_kin"/>
    <property type="match status" value="1"/>
</dbReference>
<proteinExistence type="inferred from homology"/>
<evidence type="ECO:0000256" key="3">
    <source>
        <dbReference type="ARBA" id="ARBA00022741"/>
    </source>
</evidence>
<dbReference type="SUPFAM" id="SSF55060">
    <property type="entry name" value="GHMP Kinase, C-terminal domain"/>
    <property type="match status" value="1"/>
</dbReference>
<keyword evidence="2" id="KW-0808">Transferase</keyword>
<evidence type="ECO:0000256" key="5">
    <source>
        <dbReference type="ARBA" id="ARBA00022840"/>
    </source>
</evidence>
<organism evidence="8">
    <name type="scientific">Cacopsylla melanoneura</name>
    <dbReference type="NCBI Taxonomy" id="428564"/>
    <lineage>
        <taxon>Eukaryota</taxon>
        <taxon>Metazoa</taxon>
        <taxon>Ecdysozoa</taxon>
        <taxon>Arthropoda</taxon>
        <taxon>Hexapoda</taxon>
        <taxon>Insecta</taxon>
        <taxon>Pterygota</taxon>
        <taxon>Neoptera</taxon>
        <taxon>Paraneoptera</taxon>
        <taxon>Hemiptera</taxon>
        <taxon>Sternorrhyncha</taxon>
        <taxon>Psylloidea</taxon>
        <taxon>Psyllidae</taxon>
        <taxon>Psyllinae</taxon>
        <taxon>Cacopsylla</taxon>
    </lineage>
</organism>
<dbReference type="Pfam" id="PF10509">
    <property type="entry name" value="GalKase_gal_bdg"/>
    <property type="match status" value="1"/>
</dbReference>
<dbReference type="InterPro" id="IPR019741">
    <property type="entry name" value="Galactokinase_CS"/>
</dbReference>
<evidence type="ECO:0000256" key="2">
    <source>
        <dbReference type="ARBA" id="ARBA00022679"/>
    </source>
</evidence>
<dbReference type="InterPro" id="IPR006203">
    <property type="entry name" value="GHMP_knse_ATP-bd_CS"/>
</dbReference>
<accession>A0A8D8PUA3</accession>
<evidence type="ECO:0000256" key="4">
    <source>
        <dbReference type="ARBA" id="ARBA00022777"/>
    </source>
</evidence>
<dbReference type="Pfam" id="PF00288">
    <property type="entry name" value="GHMP_kinases_N"/>
    <property type="match status" value="1"/>
</dbReference>
<dbReference type="InterPro" id="IPR014721">
    <property type="entry name" value="Ribsml_uS5_D2-typ_fold_subgr"/>
</dbReference>
<evidence type="ECO:0000256" key="1">
    <source>
        <dbReference type="ARBA" id="ARBA00006566"/>
    </source>
</evidence>
<keyword evidence="5" id="KW-0067">ATP-binding</keyword>
<sequence length="318" mass="35293">MANTTVENAHDLLKKGYALYEQKFNAKPQWAGCAPGRVNLIGEHIDYNDGYVLPMCLPTVTVLIGSKNNSNSIHIYSDNKKADSPQDVQFDVPSVKKLTPGNPKWANYVKGVVDIFNDTVAKVPGFNAIILSSVPLGSGLSSSAALEVATYTFLESLTDEKNLKLTDKALACQKVENDFVGVPCGIMDQYVSVMGEEGSALLIDCKTHEARHIPLGDDHHFVFLIINSNVSHELSSSEYSVRRAQCKTVLEKLHRVSFRDVSLKSLEDKKSQKILTDVEYRRGHHVVTEIDRTYRGANALREGEFEAFGKLMNEVMTR</sequence>
<dbReference type="InterPro" id="IPR006206">
    <property type="entry name" value="Mevalonate/galactokinase"/>
</dbReference>
<dbReference type="InterPro" id="IPR000705">
    <property type="entry name" value="Galactokinase"/>
</dbReference>
<dbReference type="Gene3D" id="3.30.70.890">
    <property type="entry name" value="GHMP kinase, C-terminal domain"/>
    <property type="match status" value="1"/>
</dbReference>